<evidence type="ECO:0000313" key="2">
    <source>
        <dbReference type="EMBL" id="MFK4641156.1"/>
    </source>
</evidence>
<protein>
    <submittedName>
        <fullName evidence="2">Nucleoside-diphosphate-sugar epimerase</fullName>
    </submittedName>
</protein>
<dbReference type="InterPro" id="IPR050177">
    <property type="entry name" value="Lipid_A_modif_metabolic_enz"/>
</dbReference>
<name>A0ABW8NC44_9MICC</name>
<sequence length="326" mass="35558">MDTMKTVVIGGSGHIGSFLVPRLVRAGHEVVNISRGTSTPYTDSPEWQQVRQVTADRGQEDREGAFGDRVAELDADVVVDLVCFTLDSATALVNRLRGEVGHLLHCGSIWRYGASMKLPMAEGSDSADEPTDEYGIQKRDIARMLKDETASGGLVTTSLHPGHIVGPGWHPVGPLGNFDPTVWKKISAGQTVHMPGSGTEMMHHVHADDLAQAFEKAIGRRDAAAGEDFNIVAPTALSVRGYARIAASWFGQEPHFETVGWDGFRRTTTPEHADTSWAHLSRNHCLTIQKAKSLLGYTPRYEPEQAVHESVRWLIEHGQLEVGSPA</sequence>
<dbReference type="EMBL" id="JBIYEW010000003">
    <property type="protein sequence ID" value="MFK4641156.1"/>
    <property type="molecule type" value="Genomic_DNA"/>
</dbReference>
<dbReference type="Gene3D" id="3.40.50.720">
    <property type="entry name" value="NAD(P)-binding Rossmann-like Domain"/>
    <property type="match status" value="1"/>
</dbReference>
<dbReference type="SUPFAM" id="SSF51735">
    <property type="entry name" value="NAD(P)-binding Rossmann-fold domains"/>
    <property type="match status" value="1"/>
</dbReference>
<proteinExistence type="predicted"/>
<comment type="caution">
    <text evidence="2">The sequence shown here is derived from an EMBL/GenBank/DDBJ whole genome shotgun (WGS) entry which is preliminary data.</text>
</comment>
<dbReference type="Pfam" id="PF01370">
    <property type="entry name" value="Epimerase"/>
    <property type="match status" value="1"/>
</dbReference>
<gene>
    <name evidence="2" type="ORF">ABIA52_004045</name>
</gene>
<dbReference type="Proteomes" id="UP001620520">
    <property type="component" value="Unassembled WGS sequence"/>
</dbReference>
<accession>A0ABW8NC44</accession>
<feature type="domain" description="NAD-dependent epimerase/dehydratase" evidence="1">
    <location>
        <begin position="7"/>
        <end position="231"/>
    </location>
</feature>
<dbReference type="PANTHER" id="PTHR43245">
    <property type="entry name" value="BIFUNCTIONAL POLYMYXIN RESISTANCE PROTEIN ARNA"/>
    <property type="match status" value="1"/>
</dbReference>
<dbReference type="InterPro" id="IPR036291">
    <property type="entry name" value="NAD(P)-bd_dom_sf"/>
</dbReference>
<evidence type="ECO:0000259" key="1">
    <source>
        <dbReference type="Pfam" id="PF01370"/>
    </source>
</evidence>
<organism evidence="2 3">
    <name type="scientific">Paenarthrobacter histidinolovorans</name>
    <dbReference type="NCBI Taxonomy" id="43664"/>
    <lineage>
        <taxon>Bacteria</taxon>
        <taxon>Bacillati</taxon>
        <taxon>Actinomycetota</taxon>
        <taxon>Actinomycetes</taxon>
        <taxon>Micrococcales</taxon>
        <taxon>Micrococcaceae</taxon>
        <taxon>Paenarthrobacter</taxon>
    </lineage>
</organism>
<keyword evidence="3" id="KW-1185">Reference proteome</keyword>
<dbReference type="InterPro" id="IPR001509">
    <property type="entry name" value="Epimerase_deHydtase"/>
</dbReference>
<reference evidence="2 3" key="1">
    <citation type="submission" date="2024-10" db="EMBL/GenBank/DDBJ databases">
        <title>Novel secondary metabolite-producing bacteria for plant disease control.</title>
        <authorList>
            <person name="Chevrette M."/>
        </authorList>
    </citation>
    <scope>NUCLEOTIDE SEQUENCE [LARGE SCALE GENOMIC DNA]</scope>
    <source>
        <strain evidence="2 3">J30 TE3557</strain>
    </source>
</reference>
<evidence type="ECO:0000313" key="3">
    <source>
        <dbReference type="Proteomes" id="UP001620520"/>
    </source>
</evidence>